<keyword evidence="2" id="KW-1185">Reference proteome</keyword>
<evidence type="ECO:0000313" key="1">
    <source>
        <dbReference type="EMBL" id="SIP89229.1"/>
    </source>
</evidence>
<dbReference type="RefSeq" id="WP_010321730.1">
    <property type="nucleotide sequence ID" value="NZ_FTMN01000001.1"/>
</dbReference>
<accession>A0A1N6NAX3</accession>
<sequence>MNSCALSPTDKKAYAKDVGQILVHKHGKQKFYTPRQVKQASSQSRYTVDWHCWAMCLYSSPADFNDYHAATGENCDYAAMKAEMATALTDGASESWFDFDLSWLEWPDFDLPSIFDIFD</sequence>
<dbReference type="Proteomes" id="UP000186895">
    <property type="component" value="Unassembled WGS sequence"/>
</dbReference>
<reference evidence="1 2" key="1">
    <citation type="submission" date="2017-01" db="EMBL/GenBank/DDBJ databases">
        <authorList>
            <person name="Mah S.A."/>
            <person name="Swanson W.J."/>
            <person name="Moy G.W."/>
            <person name="Vacquier V.D."/>
        </authorList>
    </citation>
    <scope>NUCLEOTIDE SEQUENCE [LARGE SCALE GENOMIC DNA]</scope>
    <source>
        <strain evidence="1 2">DSM 7027</strain>
    </source>
</reference>
<dbReference type="InterPro" id="IPR046689">
    <property type="entry name" value="DUF6559"/>
</dbReference>
<dbReference type="AlphaFoldDB" id="A0A1N6NAX3"/>
<protein>
    <submittedName>
        <fullName evidence="1">Uncharacterized protein</fullName>
    </submittedName>
</protein>
<name>A0A1N6NAX3_9GAMM</name>
<dbReference type="Pfam" id="PF20196">
    <property type="entry name" value="DUF6559"/>
    <property type="match status" value="1"/>
</dbReference>
<organism evidence="1 2">
    <name type="scientific">Marinobacterium stanieri</name>
    <dbReference type="NCBI Taxonomy" id="49186"/>
    <lineage>
        <taxon>Bacteria</taxon>
        <taxon>Pseudomonadati</taxon>
        <taxon>Pseudomonadota</taxon>
        <taxon>Gammaproteobacteria</taxon>
        <taxon>Oceanospirillales</taxon>
        <taxon>Oceanospirillaceae</taxon>
        <taxon>Marinobacterium</taxon>
    </lineage>
</organism>
<dbReference type="EMBL" id="FTMN01000001">
    <property type="protein sequence ID" value="SIP89229.1"/>
    <property type="molecule type" value="Genomic_DNA"/>
</dbReference>
<proteinExistence type="predicted"/>
<evidence type="ECO:0000313" key="2">
    <source>
        <dbReference type="Proteomes" id="UP000186895"/>
    </source>
</evidence>
<gene>
    <name evidence="1" type="ORF">SAMN05421647_101183</name>
</gene>